<dbReference type="SUPFAM" id="SSF52091">
    <property type="entry name" value="SpoIIaa-like"/>
    <property type="match status" value="1"/>
</dbReference>
<dbReference type="InterPro" id="IPR002645">
    <property type="entry name" value="STAS_dom"/>
</dbReference>
<dbReference type="Gene3D" id="3.30.750.24">
    <property type="entry name" value="STAS domain"/>
    <property type="match status" value="1"/>
</dbReference>
<evidence type="ECO:0000256" key="2">
    <source>
        <dbReference type="RuleBase" id="RU003749"/>
    </source>
</evidence>
<accession>A0A3S4YU91</accession>
<keyword evidence="5" id="KW-1185">Reference proteome</keyword>
<dbReference type="RefSeq" id="WP_126464497.1">
    <property type="nucleotide sequence ID" value="NZ_LR134523.1"/>
</dbReference>
<gene>
    <name evidence="4" type="primary">rsbV</name>
    <name evidence="4" type="ORF">NCTC13079_00007</name>
</gene>
<sequence>MFNLEIRDEGNRLRMIPTGEMDMYYTPQFKEQAVKAYTENKKDILIDGADLEYVDSTGLGGFMYLLNVVKEQGHEIAISNLDPNVKKLFTITKLDKIFTIEGDA</sequence>
<name>A0A3S4YU91_9FIRM</name>
<reference evidence="4 5" key="1">
    <citation type="submission" date="2018-12" db="EMBL/GenBank/DDBJ databases">
        <authorList>
            <consortium name="Pathogen Informatics"/>
        </authorList>
    </citation>
    <scope>NUCLEOTIDE SEQUENCE [LARGE SCALE GENOMIC DNA]</scope>
    <source>
        <strain evidence="4 5">NCTC13079</strain>
    </source>
</reference>
<comment type="similarity">
    <text evidence="1 2">Belongs to the anti-sigma-factor antagonist family.</text>
</comment>
<dbReference type="AlphaFoldDB" id="A0A3S4YU91"/>
<evidence type="ECO:0000256" key="1">
    <source>
        <dbReference type="ARBA" id="ARBA00009013"/>
    </source>
</evidence>
<dbReference type="InterPro" id="IPR003658">
    <property type="entry name" value="Anti-sigma_ant"/>
</dbReference>
<dbReference type="GO" id="GO:0043856">
    <property type="term" value="F:anti-sigma factor antagonist activity"/>
    <property type="evidence" value="ECO:0007669"/>
    <property type="project" value="InterPro"/>
</dbReference>
<dbReference type="KEGG" id="piv:NCTC13079_00007"/>
<dbReference type="NCBIfam" id="TIGR00377">
    <property type="entry name" value="ant_ant_sig"/>
    <property type="match status" value="1"/>
</dbReference>
<feature type="domain" description="STAS" evidence="3">
    <location>
        <begin position="19"/>
        <end position="104"/>
    </location>
</feature>
<proteinExistence type="inferred from homology"/>
<dbReference type="Pfam" id="PF01740">
    <property type="entry name" value="STAS"/>
    <property type="match status" value="1"/>
</dbReference>
<dbReference type="EMBL" id="LR134523">
    <property type="protein sequence ID" value="VEJ34151.1"/>
    <property type="molecule type" value="Genomic_DNA"/>
</dbReference>
<dbReference type="CDD" id="cd07043">
    <property type="entry name" value="STAS_anti-anti-sigma_factors"/>
    <property type="match status" value="1"/>
</dbReference>
<evidence type="ECO:0000259" key="3">
    <source>
        <dbReference type="PROSITE" id="PS50801"/>
    </source>
</evidence>
<dbReference type="PANTHER" id="PTHR33495">
    <property type="entry name" value="ANTI-SIGMA FACTOR ANTAGONIST TM_1081-RELATED-RELATED"/>
    <property type="match status" value="1"/>
</dbReference>
<evidence type="ECO:0000313" key="4">
    <source>
        <dbReference type="EMBL" id="VEJ34151.1"/>
    </source>
</evidence>
<dbReference type="InterPro" id="IPR036513">
    <property type="entry name" value="STAS_dom_sf"/>
</dbReference>
<dbReference type="Proteomes" id="UP000269544">
    <property type="component" value="Chromosome"/>
</dbReference>
<protein>
    <recommendedName>
        <fullName evidence="2">Anti-sigma factor antagonist</fullName>
    </recommendedName>
</protein>
<organism evidence="4 5">
    <name type="scientific">Aedoeadaptatus ivorii</name>
    <dbReference type="NCBI Taxonomy" id="54006"/>
    <lineage>
        <taxon>Bacteria</taxon>
        <taxon>Bacillati</taxon>
        <taxon>Bacillota</taxon>
        <taxon>Tissierellia</taxon>
        <taxon>Tissierellales</taxon>
        <taxon>Peptoniphilaceae</taxon>
        <taxon>Aedoeadaptatus</taxon>
    </lineage>
</organism>
<evidence type="ECO:0000313" key="5">
    <source>
        <dbReference type="Proteomes" id="UP000269544"/>
    </source>
</evidence>
<dbReference type="PROSITE" id="PS50801">
    <property type="entry name" value="STAS"/>
    <property type="match status" value="1"/>
</dbReference>
<dbReference type="OrthoDB" id="9793697at2"/>